<evidence type="ECO:0000259" key="2">
    <source>
        <dbReference type="SMART" id="SM00471"/>
    </source>
</evidence>
<feature type="domain" description="HD/PDEase" evidence="2">
    <location>
        <begin position="68"/>
        <end position="215"/>
    </location>
</feature>
<dbReference type="GO" id="GO:0006203">
    <property type="term" value="P:dGTP catabolic process"/>
    <property type="evidence" value="ECO:0007669"/>
    <property type="project" value="TreeGrafter"/>
</dbReference>
<dbReference type="InterPro" id="IPR006674">
    <property type="entry name" value="HD_domain"/>
</dbReference>
<protein>
    <submittedName>
        <fullName evidence="3">HD-domain/PDEase-like protein</fullName>
    </submittedName>
</protein>
<evidence type="ECO:0000256" key="1">
    <source>
        <dbReference type="SAM" id="MobiDB-lite"/>
    </source>
</evidence>
<dbReference type="CDD" id="cd00077">
    <property type="entry name" value="HDc"/>
    <property type="match status" value="1"/>
</dbReference>
<name>A0A165NJ08_9APHY</name>
<dbReference type="PANTHER" id="PTHR11373">
    <property type="entry name" value="DEOXYNUCLEOSIDE TRIPHOSPHATE TRIPHOSPHOHYDROLASE"/>
    <property type="match status" value="1"/>
</dbReference>
<dbReference type="GO" id="GO:0008832">
    <property type="term" value="F:dGTPase activity"/>
    <property type="evidence" value="ECO:0007669"/>
    <property type="project" value="TreeGrafter"/>
</dbReference>
<sequence>MRLMQANDDEVDSQLRPTPLGDLRRFKDPIHDFIPFSYEVCAIIDTPQFQRLRNIKQLGTSYYVWPGASHNRFEHSLGVAHLARLMAEHLQTSQPELNITRRDVKCVTMAGLCHDLGHGPWSHVWDGMFIPRALPGTGWKHEDSSDMMFDALIRENDLDIPEDDALFIKALIAGDPSCCTRKEKPFLFEIVANKRNGLDVDKFDYIARDTHAIDMKVNLSLTRLIHSARVINDEICYHIKDANQIYELCHTRFSLHKRVYSHKTAKAIEYMIIDALLVAEPYMKFAHDIFDPKRYLHLTDDIRVRIEASESPELKPARDILYRIHRRDLYRMVDWKVFPWAFQHDCREIFTPEKIMRAAQADEREHNPEVRALIDGLRPEHVIVDISMMHYGMKDKNPLDTVSFYSKHAADISQKAQPHDVSLLMPAEFGEVLLRIYTRETRFHGIIRDAYNALLQTLPGKEEDPLADDPLANDVLTPPLSEPRPATPPRKKRTLSRVQSASGRLISDTTPLSENNFTKFFYRQPRSPSRGKYKGLKREREDGSRSPPTKKRAP</sequence>
<dbReference type="InterPro" id="IPR050135">
    <property type="entry name" value="dGTPase-like"/>
</dbReference>
<dbReference type="Pfam" id="PF19276">
    <property type="entry name" value="HD_assoc_2"/>
    <property type="match status" value="1"/>
</dbReference>
<dbReference type="InterPro" id="IPR045509">
    <property type="entry name" value="HD_assoc_2"/>
</dbReference>
<dbReference type="SUPFAM" id="SSF109604">
    <property type="entry name" value="HD-domain/PDEase-like"/>
    <property type="match status" value="1"/>
</dbReference>
<dbReference type="Gene3D" id="3.30.70.2760">
    <property type="match status" value="1"/>
</dbReference>
<dbReference type="Gene3D" id="1.10.3210.10">
    <property type="entry name" value="Hypothetical protein af1432"/>
    <property type="match status" value="1"/>
</dbReference>
<dbReference type="EMBL" id="KV429081">
    <property type="protein sequence ID" value="KZT67025.1"/>
    <property type="molecule type" value="Genomic_DNA"/>
</dbReference>
<evidence type="ECO:0000313" key="3">
    <source>
        <dbReference type="EMBL" id="KZT67025.1"/>
    </source>
</evidence>
<feature type="region of interest" description="Disordered" evidence="1">
    <location>
        <begin position="462"/>
        <end position="554"/>
    </location>
</feature>
<dbReference type="Proteomes" id="UP000076727">
    <property type="component" value="Unassembled WGS sequence"/>
</dbReference>
<dbReference type="STRING" id="1314783.A0A165NJ08"/>
<feature type="compositionally biased region" description="Polar residues" evidence="1">
    <location>
        <begin position="496"/>
        <end position="518"/>
    </location>
</feature>
<gene>
    <name evidence="3" type="ORF">DAEQUDRAFT_767540</name>
</gene>
<reference evidence="3 4" key="1">
    <citation type="journal article" date="2016" name="Mol. Biol. Evol.">
        <title>Comparative Genomics of Early-Diverging Mushroom-Forming Fungi Provides Insights into the Origins of Lignocellulose Decay Capabilities.</title>
        <authorList>
            <person name="Nagy L.G."/>
            <person name="Riley R."/>
            <person name="Tritt A."/>
            <person name="Adam C."/>
            <person name="Daum C."/>
            <person name="Floudas D."/>
            <person name="Sun H."/>
            <person name="Yadav J.S."/>
            <person name="Pangilinan J."/>
            <person name="Larsson K.H."/>
            <person name="Matsuura K."/>
            <person name="Barry K."/>
            <person name="Labutti K."/>
            <person name="Kuo R."/>
            <person name="Ohm R.A."/>
            <person name="Bhattacharya S.S."/>
            <person name="Shirouzu T."/>
            <person name="Yoshinaga Y."/>
            <person name="Martin F.M."/>
            <person name="Grigoriev I.V."/>
            <person name="Hibbett D.S."/>
        </authorList>
    </citation>
    <scope>NUCLEOTIDE SEQUENCE [LARGE SCALE GENOMIC DNA]</scope>
    <source>
        <strain evidence="3 4">L-15889</strain>
    </source>
</reference>
<dbReference type="GO" id="GO:0005634">
    <property type="term" value="C:nucleus"/>
    <property type="evidence" value="ECO:0007669"/>
    <property type="project" value="TreeGrafter"/>
</dbReference>
<dbReference type="Pfam" id="PF01966">
    <property type="entry name" value="HD"/>
    <property type="match status" value="1"/>
</dbReference>
<accession>A0A165NJ08</accession>
<organism evidence="3 4">
    <name type="scientific">Daedalea quercina L-15889</name>
    <dbReference type="NCBI Taxonomy" id="1314783"/>
    <lineage>
        <taxon>Eukaryota</taxon>
        <taxon>Fungi</taxon>
        <taxon>Dikarya</taxon>
        <taxon>Basidiomycota</taxon>
        <taxon>Agaricomycotina</taxon>
        <taxon>Agaricomycetes</taxon>
        <taxon>Polyporales</taxon>
        <taxon>Fomitopsis</taxon>
    </lineage>
</organism>
<dbReference type="InterPro" id="IPR003607">
    <property type="entry name" value="HD/PDEase_dom"/>
</dbReference>
<dbReference type="AlphaFoldDB" id="A0A165NJ08"/>
<evidence type="ECO:0000313" key="4">
    <source>
        <dbReference type="Proteomes" id="UP000076727"/>
    </source>
</evidence>
<dbReference type="OrthoDB" id="9991235at2759"/>
<dbReference type="PANTHER" id="PTHR11373:SF4">
    <property type="entry name" value="DEOXYNUCLEOSIDE TRIPHOSPHATE TRIPHOSPHOHYDROLASE SAMHD1"/>
    <property type="match status" value="1"/>
</dbReference>
<keyword evidence="4" id="KW-1185">Reference proteome</keyword>
<proteinExistence type="predicted"/>
<dbReference type="SMART" id="SM00471">
    <property type="entry name" value="HDc"/>
    <property type="match status" value="1"/>
</dbReference>